<dbReference type="InterPro" id="IPR050300">
    <property type="entry name" value="GDXG_lipolytic_enzyme"/>
</dbReference>
<feature type="active site" evidence="3">
    <location>
        <position position="226"/>
    </location>
</feature>
<dbReference type="Gene3D" id="3.40.50.1820">
    <property type="entry name" value="alpha/beta hydrolase"/>
    <property type="match status" value="1"/>
</dbReference>
<dbReference type="Pfam" id="PF07859">
    <property type="entry name" value="Abhydrolase_3"/>
    <property type="match status" value="1"/>
</dbReference>
<feature type="domain" description="Alpha/beta hydrolase fold-3" evidence="5">
    <location>
        <begin position="146"/>
        <end position="357"/>
    </location>
</feature>
<dbReference type="PANTHER" id="PTHR48081">
    <property type="entry name" value="AB HYDROLASE SUPERFAMILY PROTEIN C4A8.06C"/>
    <property type="match status" value="1"/>
</dbReference>
<sequence>MPEHWDPEKPLVARQPWKLFYSLYFILSTAVRVPIWAATYTIPWLRPVPSWSYKTALTVSLWRLAFRFLSNIRFRTPQPLEPGAEKDLFVELKPAADLKAYTGLLDNASVQPTSVGGFWLPSLECLSTISANNNGNSNIASKNWVILHFHGGGYVLISPRASTAQQGPRQLCEELPADGALCLSYRLSSNPDGSYPAPLQDAITAYNYLIHDKGISASRILVSGDSAGGHLAILLLRHLIAHPETGLPLPRALLLHSPWLDLTAKGTAVDYKPGSTQDYVCDPFLEWGATTFTPKGASRDTEFISPGLYPFKSPVPIWVSSGTVEKLYAVVAEWVAKMRDAGSTIELHDMKDMPHDTFAVSTEWDLETPAREAIRAAKSFLERVL</sequence>
<dbReference type="PROSITE" id="PS01174">
    <property type="entry name" value="LIPASE_GDXG_SER"/>
    <property type="match status" value="1"/>
</dbReference>
<protein>
    <submittedName>
        <fullName evidence="6">Acetyl-hydrolase</fullName>
    </submittedName>
</protein>
<evidence type="ECO:0000256" key="4">
    <source>
        <dbReference type="SAM" id="Phobius"/>
    </source>
</evidence>
<dbReference type="InterPro" id="IPR029058">
    <property type="entry name" value="AB_hydrolase_fold"/>
</dbReference>
<keyword evidence="7" id="KW-1185">Reference proteome</keyword>
<evidence type="ECO:0000313" key="6">
    <source>
        <dbReference type="EMBL" id="KAH8701988.1"/>
    </source>
</evidence>
<comment type="similarity">
    <text evidence="1">Belongs to the 'GDXG' lipolytic enzyme family.</text>
</comment>
<dbReference type="GeneID" id="70244019"/>
<organism evidence="6 7">
    <name type="scientific">Talaromyces proteolyticus</name>
    <dbReference type="NCBI Taxonomy" id="1131652"/>
    <lineage>
        <taxon>Eukaryota</taxon>
        <taxon>Fungi</taxon>
        <taxon>Dikarya</taxon>
        <taxon>Ascomycota</taxon>
        <taxon>Pezizomycotina</taxon>
        <taxon>Eurotiomycetes</taxon>
        <taxon>Eurotiomycetidae</taxon>
        <taxon>Eurotiales</taxon>
        <taxon>Trichocomaceae</taxon>
        <taxon>Talaromyces</taxon>
        <taxon>Talaromyces sect. Bacilispori</taxon>
    </lineage>
</organism>
<name>A0AAD4KY74_9EURO</name>
<dbReference type="RefSeq" id="XP_046075364.1">
    <property type="nucleotide sequence ID" value="XM_046213732.1"/>
</dbReference>
<dbReference type="SUPFAM" id="SSF53474">
    <property type="entry name" value="alpha/beta-Hydrolases"/>
    <property type="match status" value="1"/>
</dbReference>
<dbReference type="EMBL" id="JAJTJA010000003">
    <property type="protein sequence ID" value="KAH8701988.1"/>
    <property type="molecule type" value="Genomic_DNA"/>
</dbReference>
<proteinExistence type="inferred from homology"/>
<reference evidence="6" key="1">
    <citation type="submission" date="2021-12" db="EMBL/GenBank/DDBJ databases">
        <title>Convergent genome expansion in fungi linked to evolution of root-endophyte symbiosis.</title>
        <authorList>
            <consortium name="DOE Joint Genome Institute"/>
            <person name="Ke Y.-H."/>
            <person name="Bonito G."/>
            <person name="Liao H.-L."/>
            <person name="Looney B."/>
            <person name="Rojas-Flechas A."/>
            <person name="Nash J."/>
            <person name="Hameed K."/>
            <person name="Schadt C."/>
            <person name="Martin F."/>
            <person name="Crous P.W."/>
            <person name="Miettinen O."/>
            <person name="Magnuson J.K."/>
            <person name="Labbe J."/>
            <person name="Jacobson D."/>
            <person name="Doktycz M.J."/>
            <person name="Veneault-Fourrey C."/>
            <person name="Kuo A."/>
            <person name="Mondo S."/>
            <person name="Calhoun S."/>
            <person name="Riley R."/>
            <person name="Ohm R."/>
            <person name="LaButti K."/>
            <person name="Andreopoulos B."/>
            <person name="Pangilinan J."/>
            <person name="Nolan M."/>
            <person name="Tritt A."/>
            <person name="Clum A."/>
            <person name="Lipzen A."/>
            <person name="Daum C."/>
            <person name="Barry K."/>
            <person name="Grigoriev I.V."/>
            <person name="Vilgalys R."/>
        </authorList>
    </citation>
    <scope>NUCLEOTIDE SEQUENCE</scope>
    <source>
        <strain evidence="6">PMI_201</strain>
    </source>
</reference>
<keyword evidence="4" id="KW-0812">Transmembrane</keyword>
<dbReference type="InterPro" id="IPR033140">
    <property type="entry name" value="Lipase_GDXG_put_SER_AS"/>
</dbReference>
<keyword evidence="4" id="KW-0472">Membrane</keyword>
<dbReference type="Proteomes" id="UP001201262">
    <property type="component" value="Unassembled WGS sequence"/>
</dbReference>
<dbReference type="InterPro" id="IPR013094">
    <property type="entry name" value="AB_hydrolase_3"/>
</dbReference>
<keyword evidence="4" id="KW-1133">Transmembrane helix</keyword>
<dbReference type="AlphaFoldDB" id="A0AAD4KY74"/>
<dbReference type="PANTHER" id="PTHR48081:SF17">
    <property type="entry name" value="ALPHA_BETA HYDROLASE FOLD-3 DOMAIN-CONTAINING PROTEIN"/>
    <property type="match status" value="1"/>
</dbReference>
<gene>
    <name evidence="6" type="ORF">BGW36DRAFT_356134</name>
</gene>
<comment type="caution">
    <text evidence="6">The sequence shown here is derived from an EMBL/GenBank/DDBJ whole genome shotgun (WGS) entry which is preliminary data.</text>
</comment>
<feature type="transmembrane region" description="Helical" evidence="4">
    <location>
        <begin position="21"/>
        <end position="45"/>
    </location>
</feature>
<accession>A0AAD4KY74</accession>
<evidence type="ECO:0000259" key="5">
    <source>
        <dbReference type="Pfam" id="PF07859"/>
    </source>
</evidence>
<evidence type="ECO:0000256" key="1">
    <source>
        <dbReference type="ARBA" id="ARBA00010515"/>
    </source>
</evidence>
<dbReference type="GO" id="GO:0016787">
    <property type="term" value="F:hydrolase activity"/>
    <property type="evidence" value="ECO:0007669"/>
    <property type="project" value="UniProtKB-KW"/>
</dbReference>
<evidence type="ECO:0000256" key="2">
    <source>
        <dbReference type="ARBA" id="ARBA00022801"/>
    </source>
</evidence>
<keyword evidence="2" id="KW-0378">Hydrolase</keyword>
<evidence type="ECO:0000256" key="3">
    <source>
        <dbReference type="PROSITE-ProRule" id="PRU10038"/>
    </source>
</evidence>
<evidence type="ECO:0000313" key="7">
    <source>
        <dbReference type="Proteomes" id="UP001201262"/>
    </source>
</evidence>